<feature type="region of interest" description="Disordered" evidence="2">
    <location>
        <begin position="1041"/>
        <end position="1068"/>
    </location>
</feature>
<feature type="compositionally biased region" description="Basic and acidic residues" evidence="2">
    <location>
        <begin position="208"/>
        <end position="230"/>
    </location>
</feature>
<feature type="compositionally biased region" description="Basic and acidic residues" evidence="2">
    <location>
        <begin position="559"/>
        <end position="584"/>
    </location>
</feature>
<dbReference type="EMBL" id="SOYY01000001">
    <property type="protein sequence ID" value="KAA0725443.1"/>
    <property type="molecule type" value="Genomic_DNA"/>
</dbReference>
<evidence type="ECO:0000313" key="4">
    <source>
        <dbReference type="Proteomes" id="UP000324632"/>
    </source>
</evidence>
<feature type="compositionally biased region" description="Basic and acidic residues" evidence="2">
    <location>
        <begin position="524"/>
        <end position="537"/>
    </location>
</feature>
<feature type="compositionally biased region" description="Basic and acidic residues" evidence="2">
    <location>
        <begin position="381"/>
        <end position="408"/>
    </location>
</feature>
<comment type="caution">
    <text evidence="3">The sequence shown here is derived from an EMBL/GenBank/DDBJ whole genome shotgun (WGS) entry which is preliminary data.</text>
</comment>
<evidence type="ECO:0000256" key="2">
    <source>
        <dbReference type="SAM" id="MobiDB-lite"/>
    </source>
</evidence>
<sequence length="1172" mass="134041">MKKEASDVSLAPYACIKKTEIRTEQELKVTEDIEQEDVHNEDSKEESDHNNEDDGETFVMKTEDLDGTEETIQSVPYGRDQQQKKLINKMDFIETDDTWTEYAQEKIIQNVTRKKIACKDQEKAENDNDEESESLENDEDLLAMWCPDTDHKQVGEIIIPDVQENIENEQKQTKCDAQMEKEASDVSLAPYACIKKTGIKTEQELKVTEDIEQEDVHNEDSKEERVHNNEDDGETFVMKTEDLDGTEETIQSVPYGRDQQQKKMINKMDFIETEDTRTEHPQEKMVENVTKEKIVCKDLERAENDNDEESESLGIDEDLLAMWCPDTDHKQDCEVIIPDVQENIENEQKQTTCDAYMEKEESDGSLAQNTCKKKTWIKTEQELKETEDSEQKDGHKEDTKEESDHYNEDDGETFVMKTEDLDGTEGTIQSVPYGRDQQQKKLINKMDYIETEDSRTEHPQEKMVQNVTKEKIVCKNQERAENDNDEESESLENDEDLLAMWCPDIVHKQEGEIIIPDAQGNIENEQKQTKCDAHMEKEESDGSLAPYAFIKRTGIKTEQELKETEDIEEKDVHNEATKEESDHNNEDDDEICVMKTEDLDGTEVTIQSVPYDRDQQPKKLINKMDFIETEDTRTEHAEEKMVQYVCKDQERAENDNNEESESLEDDEDLLAELVCSAEDETELPKPFESEKLRVKETCLENIKNEGIQTPESQEGIFSKDVVQMPETKAEATEIEQDLKTPISSMELGTKQIQTLKDMAKFTLKECAEVRTEFLAETMKRQIDSEEKAEDFVIANQADNEIFELSTTVDTISESLIKGKGDSSVEINGKERKPEATPDVTEEKTELIMVLQDYSERHTEKLENIEAEVRLLGEADALETVESLDEMMNQILKETIDMENTFIREQEPSSETSCNVEFQNPTSSTLLLEDERGSLGDTVENLVEMVEAGIYEAINMQKDQHNVSSPECEPTDADRGFQQLEKNTVGETLFRSNDGMSEINRPGLKRRFGDMSKDLPKVKDQKSPLQSSLDFSVQKSRIAVKNPLVRPPKDPRKLLNKTSMEPSLPKPPPCVLLKGRHGVAVSVQSKGVTGFKLPGMVAELHTLRKTEFGSKVREEEKAESTQQKEKSVAETENSVKQEQASLKPKWTPPKHPGMGSPLMMAELKSKLKMPPKK</sequence>
<feature type="compositionally biased region" description="Basic and acidic residues" evidence="2">
    <location>
        <begin position="1006"/>
        <end position="1021"/>
    </location>
</feature>
<reference evidence="3 4" key="1">
    <citation type="journal article" date="2019" name="Mol. Ecol. Resour.">
        <title>Chromosome-level genome assembly of Triplophysa tibetana, a fish adapted to the harsh high-altitude environment of the Tibetan Plateau.</title>
        <authorList>
            <person name="Yang X."/>
            <person name="Liu H."/>
            <person name="Ma Z."/>
            <person name="Zou Y."/>
            <person name="Zou M."/>
            <person name="Mao Y."/>
            <person name="Li X."/>
            <person name="Wang H."/>
            <person name="Chen T."/>
            <person name="Wang W."/>
            <person name="Yang R."/>
        </authorList>
    </citation>
    <scope>NUCLEOTIDE SEQUENCE [LARGE SCALE GENOMIC DNA]</scope>
    <source>
        <strain evidence="3">TTIB1903HZAU</strain>
        <tissue evidence="3">Muscle</tissue>
    </source>
</reference>
<feature type="compositionally biased region" description="Basic and acidic residues" evidence="2">
    <location>
        <begin position="1108"/>
        <end position="1134"/>
    </location>
</feature>
<keyword evidence="4" id="KW-1185">Reference proteome</keyword>
<evidence type="ECO:0000313" key="3">
    <source>
        <dbReference type="EMBL" id="KAA0725443.1"/>
    </source>
</evidence>
<dbReference type="AlphaFoldDB" id="A0A5A9PU70"/>
<dbReference type="Proteomes" id="UP000324632">
    <property type="component" value="Chromosome 1"/>
</dbReference>
<feature type="compositionally biased region" description="Basic and acidic residues" evidence="2">
    <location>
        <begin position="24"/>
        <end position="52"/>
    </location>
</feature>
<evidence type="ECO:0000256" key="1">
    <source>
        <dbReference type="SAM" id="Coils"/>
    </source>
</evidence>
<protein>
    <submittedName>
        <fullName evidence="3">Uncharacterized protein</fullName>
    </submittedName>
</protein>
<keyword evidence="1" id="KW-0175">Coiled coil</keyword>
<feature type="region of interest" description="Disordered" evidence="2">
    <location>
        <begin position="992"/>
        <end position="1029"/>
    </location>
</feature>
<feature type="region of interest" description="Disordered" evidence="2">
    <location>
        <begin position="208"/>
        <end position="262"/>
    </location>
</feature>
<proteinExistence type="predicted"/>
<gene>
    <name evidence="3" type="ORF">E1301_Tti010396</name>
</gene>
<organism evidence="3 4">
    <name type="scientific">Triplophysa tibetana</name>
    <dbReference type="NCBI Taxonomy" id="1572043"/>
    <lineage>
        <taxon>Eukaryota</taxon>
        <taxon>Metazoa</taxon>
        <taxon>Chordata</taxon>
        <taxon>Craniata</taxon>
        <taxon>Vertebrata</taxon>
        <taxon>Euteleostomi</taxon>
        <taxon>Actinopterygii</taxon>
        <taxon>Neopterygii</taxon>
        <taxon>Teleostei</taxon>
        <taxon>Ostariophysi</taxon>
        <taxon>Cypriniformes</taxon>
        <taxon>Nemacheilidae</taxon>
        <taxon>Triplophysa</taxon>
    </lineage>
</organism>
<feature type="region of interest" description="Disordered" evidence="2">
    <location>
        <begin position="559"/>
        <end position="591"/>
    </location>
</feature>
<name>A0A5A9PU70_9TELE</name>
<accession>A0A5A9PU70</accession>
<feature type="region of interest" description="Disordered" evidence="2">
    <location>
        <begin position="517"/>
        <end position="546"/>
    </location>
</feature>
<feature type="coiled-coil region" evidence="1">
    <location>
        <begin position="847"/>
        <end position="874"/>
    </location>
</feature>
<feature type="region of interest" description="Disordered" evidence="2">
    <location>
        <begin position="24"/>
        <end position="84"/>
    </location>
</feature>
<feature type="region of interest" description="Disordered" evidence="2">
    <location>
        <begin position="381"/>
        <end position="415"/>
    </location>
</feature>
<feature type="region of interest" description="Disordered" evidence="2">
    <location>
        <begin position="1108"/>
        <end position="1172"/>
    </location>
</feature>